<proteinExistence type="predicted"/>
<feature type="transmembrane region" description="Helical" evidence="2">
    <location>
        <begin position="343"/>
        <end position="364"/>
    </location>
</feature>
<dbReference type="AlphaFoldDB" id="A0A2J7ZXI5"/>
<dbReference type="InterPro" id="IPR040039">
    <property type="entry name" value="PIGX"/>
</dbReference>
<dbReference type="Proteomes" id="UP000236333">
    <property type="component" value="Unassembled WGS sequence"/>
</dbReference>
<evidence type="ECO:0008006" key="6">
    <source>
        <dbReference type="Google" id="ProtNLM"/>
    </source>
</evidence>
<comment type="caution">
    <text evidence="4">The sequence shown here is derived from an EMBL/GenBank/DDBJ whole genome shotgun (WGS) entry which is preliminary data.</text>
</comment>
<dbReference type="GO" id="GO:0016020">
    <property type="term" value="C:membrane"/>
    <property type="evidence" value="ECO:0007669"/>
    <property type="project" value="GOC"/>
</dbReference>
<keyword evidence="5" id="KW-1185">Reference proteome</keyword>
<name>A0A2J7ZXI5_9CHLO</name>
<gene>
    <name evidence="4" type="ORF">TSOC_008790</name>
</gene>
<feature type="non-terminal residue" evidence="4">
    <location>
        <position position="1"/>
    </location>
</feature>
<evidence type="ECO:0000313" key="5">
    <source>
        <dbReference type="Proteomes" id="UP000236333"/>
    </source>
</evidence>
<dbReference type="OrthoDB" id="5546453at2759"/>
<organism evidence="4 5">
    <name type="scientific">Tetrabaena socialis</name>
    <dbReference type="NCBI Taxonomy" id="47790"/>
    <lineage>
        <taxon>Eukaryota</taxon>
        <taxon>Viridiplantae</taxon>
        <taxon>Chlorophyta</taxon>
        <taxon>core chlorophytes</taxon>
        <taxon>Chlorophyceae</taxon>
        <taxon>CS clade</taxon>
        <taxon>Chlamydomonadales</taxon>
        <taxon>Tetrabaenaceae</taxon>
        <taxon>Tetrabaena</taxon>
    </lineage>
</organism>
<accession>A0A2J7ZXI5</accession>
<dbReference type="PANTHER" id="PTHR28650">
    <property type="entry name" value="PHOSPHATIDYLINOSITOL-GLYCAN BIOSYNTHESIS CLASS X PROTEIN"/>
    <property type="match status" value="1"/>
</dbReference>
<dbReference type="PANTHER" id="PTHR28650:SF1">
    <property type="entry name" value="PHOSPHATIDYLINOSITOL-GLYCAN BIOSYNTHESIS CLASS X PROTEIN"/>
    <property type="match status" value="1"/>
</dbReference>
<sequence>VMVDATTPLLWCLAAVSACLGLLVTTVSSPHQAVPSSPLIPWWQGKTAAHGLLCCGRLLGATFRLSSRAEVAARYGLADDAQATSAYPVDDCLTVAIHGYAHTVAYHTSLHVNPTFYSLALNQLSGGASTPLNANAMQVTILQVLPPELFVDPYEVEQTAAHGLDCILPPSTASARRPSPACRATVLGLTLWNMTQRPGKQGSRPTYHTFDIPFHTKYPAPSHGSAACSSDVFAWHAGPSYRVRWPPPLLLIRYPQHVADDSSLGVAEEGRLIDSPDSDASDPAPSEALGGDAAPAGRSRHEHGKARQQPPASSAQPWSIMHVSLAVEEAIMVPAGCMLHARVVGGITLLMAVVCSSVLVAAALC</sequence>
<feature type="chain" id="PRO_5014352475" description="Phosphatidylinositol-glycan biosynthesis class X protein" evidence="3">
    <location>
        <begin position="22"/>
        <end position="365"/>
    </location>
</feature>
<keyword evidence="3" id="KW-0732">Signal</keyword>
<dbReference type="GO" id="GO:0006506">
    <property type="term" value="P:GPI anchor biosynthetic process"/>
    <property type="evidence" value="ECO:0007669"/>
    <property type="project" value="InterPro"/>
</dbReference>
<keyword evidence="2" id="KW-1133">Transmembrane helix</keyword>
<keyword evidence="2" id="KW-0812">Transmembrane</keyword>
<reference evidence="4 5" key="1">
    <citation type="journal article" date="2017" name="Mol. Biol. Evol.">
        <title>The 4-celled Tetrabaena socialis nuclear genome reveals the essential components for genetic control of cell number at the origin of multicellularity in the volvocine lineage.</title>
        <authorList>
            <person name="Featherston J."/>
            <person name="Arakaki Y."/>
            <person name="Hanschen E.R."/>
            <person name="Ferris P.J."/>
            <person name="Michod R.E."/>
            <person name="Olson B.J.S.C."/>
            <person name="Nozaki H."/>
            <person name="Durand P.M."/>
        </authorList>
    </citation>
    <scope>NUCLEOTIDE SEQUENCE [LARGE SCALE GENOMIC DNA]</scope>
    <source>
        <strain evidence="4 5">NIES-571</strain>
    </source>
</reference>
<evidence type="ECO:0000313" key="4">
    <source>
        <dbReference type="EMBL" id="PNH04991.1"/>
    </source>
</evidence>
<feature type="signal peptide" evidence="3">
    <location>
        <begin position="1"/>
        <end position="21"/>
    </location>
</feature>
<keyword evidence="2" id="KW-0472">Membrane</keyword>
<evidence type="ECO:0000256" key="2">
    <source>
        <dbReference type="SAM" id="Phobius"/>
    </source>
</evidence>
<protein>
    <recommendedName>
        <fullName evidence="6">Phosphatidylinositol-glycan biosynthesis class X protein</fullName>
    </recommendedName>
</protein>
<evidence type="ECO:0000256" key="3">
    <source>
        <dbReference type="SAM" id="SignalP"/>
    </source>
</evidence>
<dbReference type="EMBL" id="PGGS01000344">
    <property type="protein sequence ID" value="PNH04991.1"/>
    <property type="molecule type" value="Genomic_DNA"/>
</dbReference>
<feature type="region of interest" description="Disordered" evidence="1">
    <location>
        <begin position="272"/>
        <end position="315"/>
    </location>
</feature>
<evidence type="ECO:0000256" key="1">
    <source>
        <dbReference type="SAM" id="MobiDB-lite"/>
    </source>
</evidence>